<accession>A0AAV1NYY7</accession>
<dbReference type="Proteomes" id="UP001314229">
    <property type="component" value="Unassembled WGS sequence"/>
</dbReference>
<reference evidence="2 3" key="1">
    <citation type="submission" date="2024-01" db="EMBL/GenBank/DDBJ databases">
        <authorList>
            <person name="Alioto T."/>
            <person name="Alioto T."/>
            <person name="Gomez Garrido J."/>
        </authorList>
    </citation>
    <scope>NUCLEOTIDE SEQUENCE [LARGE SCALE GENOMIC DNA]</scope>
</reference>
<dbReference type="EMBL" id="CAWUFR010000076">
    <property type="protein sequence ID" value="CAK6964807.1"/>
    <property type="molecule type" value="Genomic_DNA"/>
</dbReference>
<feature type="coiled-coil region" evidence="1">
    <location>
        <begin position="17"/>
        <end position="44"/>
    </location>
</feature>
<keyword evidence="3" id="KW-1185">Reference proteome</keyword>
<evidence type="ECO:0000256" key="1">
    <source>
        <dbReference type="SAM" id="Coils"/>
    </source>
</evidence>
<protein>
    <submittedName>
        <fullName evidence="2">Uncharacterized protein</fullName>
    </submittedName>
</protein>
<dbReference type="AlphaFoldDB" id="A0AAV1NYY7"/>
<name>A0AAV1NYY7_SCOSC</name>
<keyword evidence="1" id="KW-0175">Coiled coil</keyword>
<gene>
    <name evidence="2" type="ORF">FSCOSCO3_A010120</name>
</gene>
<proteinExistence type="predicted"/>
<evidence type="ECO:0000313" key="3">
    <source>
        <dbReference type="Proteomes" id="UP001314229"/>
    </source>
</evidence>
<organism evidence="2 3">
    <name type="scientific">Scomber scombrus</name>
    <name type="common">Atlantic mackerel</name>
    <name type="synonym">Scomber vernalis</name>
    <dbReference type="NCBI Taxonomy" id="13677"/>
    <lineage>
        <taxon>Eukaryota</taxon>
        <taxon>Metazoa</taxon>
        <taxon>Chordata</taxon>
        <taxon>Craniata</taxon>
        <taxon>Vertebrata</taxon>
        <taxon>Euteleostomi</taxon>
        <taxon>Actinopterygii</taxon>
        <taxon>Neopterygii</taxon>
        <taxon>Teleostei</taxon>
        <taxon>Neoteleostei</taxon>
        <taxon>Acanthomorphata</taxon>
        <taxon>Pelagiaria</taxon>
        <taxon>Scombriformes</taxon>
        <taxon>Scombridae</taxon>
        <taxon>Scomber</taxon>
    </lineage>
</organism>
<sequence length="84" mass="10108">MEPKRVTKYWKAEYDQLSEMEEAAAELKTMKENLETLWEEMEKSVIQISIEKDKEQWSHKEIQMEQEMTCPILKNVVLQVHHVT</sequence>
<evidence type="ECO:0000313" key="2">
    <source>
        <dbReference type="EMBL" id="CAK6964807.1"/>
    </source>
</evidence>
<comment type="caution">
    <text evidence="2">The sequence shown here is derived from an EMBL/GenBank/DDBJ whole genome shotgun (WGS) entry which is preliminary data.</text>
</comment>